<comment type="subcellular location">
    <subcellularLocation>
        <location evidence="1 6">Secreted</location>
    </subcellularLocation>
</comment>
<keyword evidence="3 6" id="KW-0713">Self-incompatibility</keyword>
<dbReference type="InterPro" id="IPR010264">
    <property type="entry name" value="Self-incomp_S1"/>
</dbReference>
<feature type="signal peptide" evidence="6">
    <location>
        <begin position="1"/>
        <end position="25"/>
    </location>
</feature>
<comment type="similarity">
    <text evidence="2 6">Belongs to the plant self-incompatibility (S1) protein family.</text>
</comment>
<dbReference type="AlphaFoldDB" id="A0A8J4QSL7"/>
<keyword evidence="4 6" id="KW-0964">Secreted</keyword>
<evidence type="ECO:0000256" key="3">
    <source>
        <dbReference type="ARBA" id="ARBA00022471"/>
    </source>
</evidence>
<gene>
    <name evidence="7" type="ORF">CMV_019263</name>
</gene>
<comment type="caution">
    <text evidence="7">The sequence shown here is derived from an EMBL/GenBank/DDBJ whole genome shotgun (WGS) entry which is preliminary data.</text>
</comment>
<dbReference type="OrthoDB" id="1727555at2759"/>
<evidence type="ECO:0000256" key="2">
    <source>
        <dbReference type="ARBA" id="ARBA00005581"/>
    </source>
</evidence>
<accession>A0A8J4QSL7</accession>
<organism evidence="7 8">
    <name type="scientific">Castanea mollissima</name>
    <name type="common">Chinese chestnut</name>
    <dbReference type="NCBI Taxonomy" id="60419"/>
    <lineage>
        <taxon>Eukaryota</taxon>
        <taxon>Viridiplantae</taxon>
        <taxon>Streptophyta</taxon>
        <taxon>Embryophyta</taxon>
        <taxon>Tracheophyta</taxon>
        <taxon>Spermatophyta</taxon>
        <taxon>Magnoliopsida</taxon>
        <taxon>eudicotyledons</taxon>
        <taxon>Gunneridae</taxon>
        <taxon>Pentapetalae</taxon>
        <taxon>rosids</taxon>
        <taxon>fabids</taxon>
        <taxon>Fagales</taxon>
        <taxon>Fagaceae</taxon>
        <taxon>Castanea</taxon>
    </lineage>
</organism>
<evidence type="ECO:0000256" key="6">
    <source>
        <dbReference type="RuleBase" id="RU367044"/>
    </source>
</evidence>
<keyword evidence="5 6" id="KW-0732">Signal</keyword>
<dbReference type="GO" id="GO:0060320">
    <property type="term" value="P:rejection of self pollen"/>
    <property type="evidence" value="ECO:0007669"/>
    <property type="project" value="UniProtKB-KW"/>
</dbReference>
<reference evidence="7" key="1">
    <citation type="submission" date="2020-03" db="EMBL/GenBank/DDBJ databases">
        <title>Castanea mollissima Vanexum genome sequencing.</title>
        <authorList>
            <person name="Staton M."/>
        </authorList>
    </citation>
    <scope>NUCLEOTIDE SEQUENCE</scope>
    <source>
        <tissue evidence="7">Leaf</tissue>
    </source>
</reference>
<proteinExistence type="inferred from homology"/>
<protein>
    <recommendedName>
        <fullName evidence="6">S-protein homolog</fullName>
    </recommendedName>
</protein>
<dbReference type="GO" id="GO:0005576">
    <property type="term" value="C:extracellular region"/>
    <property type="evidence" value="ECO:0007669"/>
    <property type="project" value="UniProtKB-SubCell"/>
</dbReference>
<dbReference type="Pfam" id="PF05938">
    <property type="entry name" value="Self-incomp_S1"/>
    <property type="match status" value="1"/>
</dbReference>
<keyword evidence="8" id="KW-1185">Reference proteome</keyword>
<evidence type="ECO:0000313" key="8">
    <source>
        <dbReference type="Proteomes" id="UP000737018"/>
    </source>
</evidence>
<feature type="chain" id="PRO_5035341640" description="S-protein homolog" evidence="6">
    <location>
        <begin position="26"/>
        <end position="146"/>
    </location>
</feature>
<name>A0A8J4QSL7_9ROSI</name>
<dbReference type="Proteomes" id="UP000737018">
    <property type="component" value="Unassembled WGS sequence"/>
</dbReference>
<evidence type="ECO:0000256" key="5">
    <source>
        <dbReference type="ARBA" id="ARBA00022729"/>
    </source>
</evidence>
<evidence type="ECO:0000256" key="4">
    <source>
        <dbReference type="ARBA" id="ARBA00022525"/>
    </source>
</evidence>
<dbReference type="PANTHER" id="PTHR31232">
    <property type="match status" value="1"/>
</dbReference>
<dbReference type="PANTHER" id="PTHR31232:SF168">
    <property type="entry name" value="S-PROTEIN HOMOLOG 24-RELATED"/>
    <property type="match status" value="1"/>
</dbReference>
<sequence>MNQRTISQLSSFFLIIVLAFGICSALSTPKLDKHFVRIVNNLDNSVLFYHCKSKDDDIGLRKLQPGENWQFSFHINFFESTLFFCNFWYTNSSKIKFHAVFDVFSTDLKLIQDCGGYSCIWIAKEDGLYVYNSEMKMALKKHDWEK</sequence>
<evidence type="ECO:0000313" key="7">
    <source>
        <dbReference type="EMBL" id="KAF3955520.1"/>
    </source>
</evidence>
<evidence type="ECO:0000256" key="1">
    <source>
        <dbReference type="ARBA" id="ARBA00004613"/>
    </source>
</evidence>
<dbReference type="EMBL" id="JRKL02003354">
    <property type="protein sequence ID" value="KAF3955520.1"/>
    <property type="molecule type" value="Genomic_DNA"/>
</dbReference>